<keyword evidence="9" id="KW-0395">Inflammatory response</keyword>
<evidence type="ECO:0000256" key="5">
    <source>
        <dbReference type="ARBA" id="ARBA00022490"/>
    </source>
</evidence>
<dbReference type="GO" id="GO:0005149">
    <property type="term" value="F:interleukin-1 receptor binding"/>
    <property type="evidence" value="ECO:0007669"/>
    <property type="project" value="UniProtKB-UniRule"/>
</dbReference>
<evidence type="ECO:0000256" key="12">
    <source>
        <dbReference type="RuleBase" id="RU003753"/>
    </source>
</evidence>
<keyword evidence="10" id="KW-0458">Lysosome</keyword>
<evidence type="ECO:0000256" key="10">
    <source>
        <dbReference type="ARBA" id="ARBA00023228"/>
    </source>
</evidence>
<dbReference type="GO" id="GO:0005615">
    <property type="term" value="C:extracellular space"/>
    <property type="evidence" value="ECO:0007669"/>
    <property type="project" value="UniProtKB-KW"/>
</dbReference>
<evidence type="ECO:0000256" key="8">
    <source>
        <dbReference type="ARBA" id="ARBA00022620"/>
    </source>
</evidence>
<evidence type="ECO:0000256" key="9">
    <source>
        <dbReference type="ARBA" id="ARBA00023198"/>
    </source>
</evidence>
<organism evidence="13 14">
    <name type="scientific">Mola mola</name>
    <name type="common">Ocean sunfish</name>
    <name type="synonym">Tetraodon mola</name>
    <dbReference type="NCBI Taxonomy" id="94237"/>
    <lineage>
        <taxon>Eukaryota</taxon>
        <taxon>Metazoa</taxon>
        <taxon>Chordata</taxon>
        <taxon>Craniata</taxon>
        <taxon>Vertebrata</taxon>
        <taxon>Euteleostomi</taxon>
        <taxon>Actinopterygii</taxon>
        <taxon>Neopterygii</taxon>
        <taxon>Teleostei</taxon>
        <taxon>Neoteleostei</taxon>
        <taxon>Acanthomorphata</taxon>
        <taxon>Eupercaria</taxon>
        <taxon>Tetraodontiformes</taxon>
        <taxon>Molidae</taxon>
        <taxon>Mola</taxon>
    </lineage>
</organism>
<evidence type="ECO:0000256" key="7">
    <source>
        <dbReference type="ARBA" id="ARBA00022525"/>
    </source>
</evidence>
<name>A0A3Q3WTJ7_MOLML</name>
<dbReference type="GO" id="GO:0006955">
    <property type="term" value="P:immune response"/>
    <property type="evidence" value="ECO:0007669"/>
    <property type="project" value="InterPro"/>
</dbReference>
<dbReference type="GO" id="GO:0001660">
    <property type="term" value="P:fever generation"/>
    <property type="evidence" value="ECO:0007669"/>
    <property type="project" value="UniProtKB-KW"/>
</dbReference>
<dbReference type="PRINTS" id="PR01359">
    <property type="entry name" value="INTRLEUKIN1B"/>
</dbReference>
<keyword evidence="14" id="KW-1185">Reference proteome</keyword>
<dbReference type="PRINTS" id="PR00264">
    <property type="entry name" value="INTERLEUKIN1"/>
</dbReference>
<dbReference type="GO" id="GO:0042119">
    <property type="term" value="P:neutrophil activation"/>
    <property type="evidence" value="ECO:0007669"/>
    <property type="project" value="TreeGrafter"/>
</dbReference>
<dbReference type="SUPFAM" id="SSF50353">
    <property type="entry name" value="Cytokine"/>
    <property type="match status" value="1"/>
</dbReference>
<dbReference type="InterPro" id="IPR008996">
    <property type="entry name" value="IL1/FGF"/>
</dbReference>
<keyword evidence="6" id="KW-0202">Cytokine</keyword>
<dbReference type="CDD" id="cd23296">
    <property type="entry name" value="beta-trefoil_IL1B"/>
    <property type="match status" value="1"/>
</dbReference>
<dbReference type="PRINTS" id="PR01357">
    <property type="entry name" value="INTRLEUKN1AB"/>
</dbReference>
<dbReference type="PANTHER" id="PTHR10078">
    <property type="entry name" value="INTERLEUKIN-1 FAMILY MEMBER"/>
    <property type="match status" value="1"/>
</dbReference>
<dbReference type="GO" id="GO:0005125">
    <property type="term" value="F:cytokine activity"/>
    <property type="evidence" value="ECO:0007669"/>
    <property type="project" value="UniProtKB-UniRule"/>
</dbReference>
<dbReference type="SMART" id="SM00125">
    <property type="entry name" value="IL1"/>
    <property type="match status" value="1"/>
</dbReference>
<dbReference type="GO" id="GO:0019221">
    <property type="term" value="P:cytokine-mediated signaling pathway"/>
    <property type="evidence" value="ECO:0007669"/>
    <property type="project" value="TreeGrafter"/>
</dbReference>
<evidence type="ECO:0000256" key="2">
    <source>
        <dbReference type="ARBA" id="ARBA00004514"/>
    </source>
</evidence>
<evidence type="ECO:0000256" key="3">
    <source>
        <dbReference type="ARBA" id="ARBA00004550"/>
    </source>
</evidence>
<dbReference type="PANTHER" id="PTHR10078:SF30">
    <property type="entry name" value="INTERLEUKIN-1 BETA"/>
    <property type="match status" value="1"/>
</dbReference>
<dbReference type="GO" id="GO:0051781">
    <property type="term" value="P:positive regulation of cell division"/>
    <property type="evidence" value="ECO:0007669"/>
    <property type="project" value="UniProtKB-KW"/>
</dbReference>
<keyword evidence="7 12" id="KW-0964">Secreted</keyword>
<sequence>MESRMTSNKSETWSSKMPEGLDLEISQHPLKMKSVVNLIIALERLGSSSTEPLSTEFRDENLINMMLENIVEEKKNEHPFSVTDSEKRNLVVVPNSMELHAVMLQGGAECRKVYLDMSTYVNLEPNTDSETVTLGIRGTNFYLSCYKDGDKPTLHLETVEDKDSLSNITSDSNLVRFLFHKHITGRNVSTLVSVPFSSWYISTAPENNRPVAMCLSSAQRHKTFTIQPLKRKPRCEGQI</sequence>
<dbReference type="GO" id="GO:0005829">
    <property type="term" value="C:cytosol"/>
    <property type="evidence" value="ECO:0007669"/>
    <property type="project" value="UniProtKB-SubCell"/>
</dbReference>
<keyword evidence="11" id="KW-0497">Mitogen</keyword>
<evidence type="ECO:0000256" key="4">
    <source>
        <dbReference type="ARBA" id="ARBA00010448"/>
    </source>
</evidence>
<dbReference type="GO" id="GO:0071222">
    <property type="term" value="P:cellular response to lipopolysaccharide"/>
    <property type="evidence" value="ECO:0007669"/>
    <property type="project" value="TreeGrafter"/>
</dbReference>
<dbReference type="AlphaFoldDB" id="A0A3Q3WTJ7"/>
<dbReference type="GO" id="GO:0048246">
    <property type="term" value="P:macrophage chemotaxis"/>
    <property type="evidence" value="ECO:0007669"/>
    <property type="project" value="TreeGrafter"/>
</dbReference>
<keyword evidence="5" id="KW-0963">Cytoplasm</keyword>
<dbReference type="GO" id="GO:0005764">
    <property type="term" value="C:lysosome"/>
    <property type="evidence" value="ECO:0007669"/>
    <property type="project" value="UniProtKB-SubCell"/>
</dbReference>
<dbReference type="Gene3D" id="2.80.10.50">
    <property type="match status" value="1"/>
</dbReference>
<accession>A0A3Q3WTJ7</accession>
<dbReference type="Proteomes" id="UP000261620">
    <property type="component" value="Unplaced"/>
</dbReference>
<evidence type="ECO:0000313" key="13">
    <source>
        <dbReference type="Ensembl" id="ENSMMOP00000018618.1"/>
    </source>
</evidence>
<evidence type="ECO:0000256" key="1">
    <source>
        <dbReference type="ARBA" id="ARBA00004371"/>
    </source>
</evidence>
<dbReference type="InterPro" id="IPR000975">
    <property type="entry name" value="IL-1_fam"/>
</dbReference>
<dbReference type="GO" id="GO:1901222">
    <property type="term" value="P:regulation of non-canonical NF-kappaB signal transduction"/>
    <property type="evidence" value="ECO:0007669"/>
    <property type="project" value="TreeGrafter"/>
</dbReference>
<evidence type="ECO:0000313" key="14">
    <source>
        <dbReference type="Proteomes" id="UP000261620"/>
    </source>
</evidence>
<dbReference type="Pfam" id="PF00340">
    <property type="entry name" value="IL1"/>
    <property type="match status" value="1"/>
</dbReference>
<reference evidence="13" key="2">
    <citation type="submission" date="2025-09" db="UniProtKB">
        <authorList>
            <consortium name="Ensembl"/>
        </authorList>
    </citation>
    <scope>IDENTIFICATION</scope>
</reference>
<evidence type="ECO:0000256" key="11">
    <source>
        <dbReference type="ARBA" id="ARBA00023246"/>
    </source>
</evidence>
<keyword evidence="8" id="KW-0666">Pyrogen</keyword>
<proteinExistence type="inferred from homology"/>
<protein>
    <recommendedName>
        <fullName evidence="12">Interleukin-1</fullName>
    </recommendedName>
</protein>
<dbReference type="GO" id="GO:0010628">
    <property type="term" value="P:positive regulation of gene expression"/>
    <property type="evidence" value="ECO:0007669"/>
    <property type="project" value="TreeGrafter"/>
</dbReference>
<reference evidence="13" key="1">
    <citation type="submission" date="2025-08" db="UniProtKB">
        <authorList>
            <consortium name="Ensembl"/>
        </authorList>
    </citation>
    <scope>IDENTIFICATION</scope>
</reference>
<comment type="similarity">
    <text evidence="4 12">Belongs to the IL-1 family.</text>
</comment>
<evidence type="ECO:0000256" key="6">
    <source>
        <dbReference type="ARBA" id="ARBA00022514"/>
    </source>
</evidence>
<comment type="subcellular location">
    <subcellularLocation>
        <location evidence="2">Cytoplasm</location>
        <location evidence="2">Cytosol</location>
    </subcellularLocation>
    <subcellularLocation>
        <location evidence="1">Lysosome</location>
    </subcellularLocation>
    <subcellularLocation>
        <location evidence="3">Secreted</location>
        <location evidence="3">Extracellular exosome</location>
    </subcellularLocation>
</comment>
<dbReference type="Ensembl" id="ENSMMOT00000018919.1">
    <property type="protein sequence ID" value="ENSMMOP00000018618.1"/>
    <property type="gene ID" value="ENSMMOG00000013863.1"/>
</dbReference>